<dbReference type="Proteomes" id="UP000177269">
    <property type="component" value="Unassembled WGS sequence"/>
</dbReference>
<accession>A0A1G2P1J0</accession>
<dbReference type="EMBL" id="MHSK01000017">
    <property type="protein sequence ID" value="OHA42194.1"/>
    <property type="molecule type" value="Genomic_DNA"/>
</dbReference>
<evidence type="ECO:0000313" key="3">
    <source>
        <dbReference type="Proteomes" id="UP000177269"/>
    </source>
</evidence>
<name>A0A1G2P1J0_9BACT</name>
<keyword evidence="1" id="KW-1133">Transmembrane helix</keyword>
<reference evidence="2 3" key="1">
    <citation type="journal article" date="2016" name="Nat. Commun.">
        <title>Thousands of microbial genomes shed light on interconnected biogeochemical processes in an aquifer system.</title>
        <authorList>
            <person name="Anantharaman K."/>
            <person name="Brown C.T."/>
            <person name="Hug L.A."/>
            <person name="Sharon I."/>
            <person name="Castelle C.J."/>
            <person name="Probst A.J."/>
            <person name="Thomas B.C."/>
            <person name="Singh A."/>
            <person name="Wilkins M.J."/>
            <person name="Karaoz U."/>
            <person name="Brodie E.L."/>
            <person name="Williams K.H."/>
            <person name="Hubbard S.S."/>
            <person name="Banfield J.F."/>
        </authorList>
    </citation>
    <scope>NUCLEOTIDE SEQUENCE [LARGE SCALE GENOMIC DNA]</scope>
</reference>
<sequence>MNSKGFSKNGLILIIVGVLIVVGGIYWWQKETINAIIFDSSNINHAPEYCNWRPEKADYGPCAVEWGAYFDGERCIGIGGCGPVPEVPFTSVENCNNICEVKTDRF</sequence>
<proteinExistence type="predicted"/>
<protein>
    <submittedName>
        <fullName evidence="2">Uncharacterized protein</fullName>
    </submittedName>
</protein>
<comment type="caution">
    <text evidence="2">The sequence shown here is derived from an EMBL/GenBank/DDBJ whole genome shotgun (WGS) entry which is preliminary data.</text>
</comment>
<gene>
    <name evidence="2" type="ORF">A3G52_00375</name>
</gene>
<dbReference type="AlphaFoldDB" id="A0A1G2P1J0"/>
<keyword evidence="1" id="KW-0472">Membrane</keyword>
<evidence type="ECO:0000313" key="2">
    <source>
        <dbReference type="EMBL" id="OHA42194.1"/>
    </source>
</evidence>
<organism evidence="2 3">
    <name type="scientific">Candidatus Taylorbacteria bacterium RIFCSPLOWO2_12_FULL_43_20</name>
    <dbReference type="NCBI Taxonomy" id="1802332"/>
    <lineage>
        <taxon>Bacteria</taxon>
        <taxon>Candidatus Tayloriibacteriota</taxon>
    </lineage>
</organism>
<keyword evidence="1" id="KW-0812">Transmembrane</keyword>
<feature type="transmembrane region" description="Helical" evidence="1">
    <location>
        <begin position="12"/>
        <end position="28"/>
    </location>
</feature>
<evidence type="ECO:0000256" key="1">
    <source>
        <dbReference type="SAM" id="Phobius"/>
    </source>
</evidence>